<evidence type="ECO:0000259" key="1">
    <source>
        <dbReference type="Pfam" id="PF13449"/>
    </source>
</evidence>
<comment type="caution">
    <text evidence="2">The sequence shown here is derived from an EMBL/GenBank/DDBJ whole genome shotgun (WGS) entry which is preliminary data.</text>
</comment>
<evidence type="ECO:0000313" key="3">
    <source>
        <dbReference type="Proteomes" id="UP000285023"/>
    </source>
</evidence>
<name>A0A418Q369_9SPHN</name>
<sequence length="334" mass="36160">MPDSLLNAAEHVVQPVLRKSRYFNGLPMAGAVLAAFVPISALPDRPQRHSAVLPIAYAPVPLLPLGPFRVAGAWQVKVMDRRAGGLSGLAIGGGRFVSVSDLGAVVAFDPPAREKPMADIADLRDGPGNAGLKIGRDAEALARDSQGRGWWVAYEQRHSLWLYDSALARAQATVPVHRPAWWDNRGIEGLVADGDGLLAFPENGREVIRIDHHGQRSLPLQSPMDVAEAARATDGSIWLLLRSKSLKGIDQAIAPLMADSVGYRVGPLQTLPKAAFDNYEGMAFASLPGGGWRIWLLTDDGHRFMARTLLVAIDWNNPPDRRHNKRPATSAGRL</sequence>
<dbReference type="EMBL" id="QXTF01000001">
    <property type="protein sequence ID" value="RIX32341.1"/>
    <property type="molecule type" value="Genomic_DNA"/>
</dbReference>
<feature type="domain" description="Phytase-like" evidence="1">
    <location>
        <begin position="82"/>
        <end position="300"/>
    </location>
</feature>
<dbReference type="InterPro" id="IPR027372">
    <property type="entry name" value="Phytase-like_dom"/>
</dbReference>
<organism evidence="2 3">
    <name type="scientific">Sphingomonas edaphi</name>
    <dbReference type="NCBI Taxonomy" id="2315689"/>
    <lineage>
        <taxon>Bacteria</taxon>
        <taxon>Pseudomonadati</taxon>
        <taxon>Pseudomonadota</taxon>
        <taxon>Alphaproteobacteria</taxon>
        <taxon>Sphingomonadales</taxon>
        <taxon>Sphingomonadaceae</taxon>
        <taxon>Sphingomonas</taxon>
    </lineage>
</organism>
<gene>
    <name evidence="2" type="ORF">D3M59_05160</name>
</gene>
<accession>A0A418Q369</accession>
<keyword evidence="3" id="KW-1185">Reference proteome</keyword>
<reference evidence="2 3" key="1">
    <citation type="submission" date="2018-09" db="EMBL/GenBank/DDBJ databases">
        <title>Sphingomonas sp. DAC4.</title>
        <authorList>
            <person name="Seo T."/>
        </authorList>
    </citation>
    <scope>NUCLEOTIDE SEQUENCE [LARGE SCALE GENOMIC DNA]</scope>
    <source>
        <strain evidence="2 3">DAC4</strain>
    </source>
</reference>
<evidence type="ECO:0000313" key="2">
    <source>
        <dbReference type="EMBL" id="RIX32341.1"/>
    </source>
</evidence>
<protein>
    <recommendedName>
        <fullName evidence="1">Phytase-like domain-containing protein</fullName>
    </recommendedName>
</protein>
<dbReference type="Proteomes" id="UP000285023">
    <property type="component" value="Unassembled WGS sequence"/>
</dbReference>
<dbReference type="Pfam" id="PF13449">
    <property type="entry name" value="Phytase-like"/>
    <property type="match status" value="1"/>
</dbReference>
<proteinExistence type="predicted"/>
<dbReference type="AlphaFoldDB" id="A0A418Q369"/>